<evidence type="ECO:0008006" key="3">
    <source>
        <dbReference type="Google" id="ProtNLM"/>
    </source>
</evidence>
<dbReference type="EMBL" id="FNRL01000046">
    <property type="protein sequence ID" value="SEB10694.1"/>
    <property type="molecule type" value="Genomic_DNA"/>
</dbReference>
<dbReference type="RefSeq" id="WP_089766130.1">
    <property type="nucleotide sequence ID" value="NZ_BKAT01000069.1"/>
</dbReference>
<name>A0A1H4GM95_9BACT</name>
<sequence length="279" mass="31308">MKKILAIIDTLRFTEDQVKEFRNFARKTNSLLAIVCLDNLCAFAHPGASLFPEPAVIEYDQIGIDGRTALQWERNKNLKRLHQICDDSEIKIIVKEAVSSPVEEVMLLSRFADLLLMNSNTSFAALTDTIPPGFVKEMLAGSQCPVLVLPDKIPPVKEIIFSYNGSYSSMFAIKCFTLMFPDFCKMPVKVVYVTDDEQPADMPFTENLKSYLEAHYPEIDYVILQGDPPESLHNYLSQRNGCIVTYGAFGRSGDSDFFQRSITSNVLSATSIPVFVTHP</sequence>
<proteinExistence type="predicted"/>
<protein>
    <recommendedName>
        <fullName evidence="3">Universal stress protein</fullName>
    </recommendedName>
</protein>
<dbReference type="AlphaFoldDB" id="A0A1H4GM95"/>
<dbReference type="Proteomes" id="UP000199656">
    <property type="component" value="Unassembled WGS sequence"/>
</dbReference>
<dbReference type="Gene3D" id="3.40.50.12370">
    <property type="match status" value="1"/>
</dbReference>
<gene>
    <name evidence="1" type="ORF">SAMN05660909_05513</name>
</gene>
<evidence type="ECO:0000313" key="2">
    <source>
        <dbReference type="Proteomes" id="UP000199656"/>
    </source>
</evidence>
<keyword evidence="2" id="KW-1185">Reference proteome</keyword>
<accession>A0A1H4GM95</accession>
<reference evidence="2" key="1">
    <citation type="submission" date="2016-10" db="EMBL/GenBank/DDBJ databases">
        <authorList>
            <person name="Varghese N."/>
            <person name="Submissions S."/>
        </authorList>
    </citation>
    <scope>NUCLEOTIDE SEQUENCE [LARGE SCALE GENOMIC DNA]</scope>
    <source>
        <strain evidence="2">DSM 23920</strain>
    </source>
</reference>
<evidence type="ECO:0000313" key="1">
    <source>
        <dbReference type="EMBL" id="SEB10694.1"/>
    </source>
</evidence>
<dbReference type="SUPFAM" id="SSF52402">
    <property type="entry name" value="Adenine nucleotide alpha hydrolases-like"/>
    <property type="match status" value="2"/>
</dbReference>
<dbReference type="OrthoDB" id="662548at2"/>
<dbReference type="STRING" id="408074.SAMN05660909_05513"/>
<organism evidence="1 2">
    <name type="scientific">Chitinophaga terrae</name>
    <name type="common">ex Kim and Jung 2007</name>
    <dbReference type="NCBI Taxonomy" id="408074"/>
    <lineage>
        <taxon>Bacteria</taxon>
        <taxon>Pseudomonadati</taxon>
        <taxon>Bacteroidota</taxon>
        <taxon>Chitinophagia</taxon>
        <taxon>Chitinophagales</taxon>
        <taxon>Chitinophagaceae</taxon>
        <taxon>Chitinophaga</taxon>
    </lineage>
</organism>